<gene>
    <name evidence="1" type="ORF">GCM10009688_17230</name>
</gene>
<dbReference type="EMBL" id="BAAALV010000002">
    <property type="protein sequence ID" value="GAA1912815.1"/>
    <property type="molecule type" value="Genomic_DNA"/>
</dbReference>
<accession>A0ABN2P5C6</accession>
<proteinExistence type="predicted"/>
<evidence type="ECO:0000313" key="1">
    <source>
        <dbReference type="EMBL" id="GAA1912815.1"/>
    </source>
</evidence>
<organism evidence="1 2">
    <name type="scientific">Arthrobacter gandavensis</name>
    <dbReference type="NCBI Taxonomy" id="169960"/>
    <lineage>
        <taxon>Bacteria</taxon>
        <taxon>Bacillati</taxon>
        <taxon>Actinomycetota</taxon>
        <taxon>Actinomycetes</taxon>
        <taxon>Micrococcales</taxon>
        <taxon>Micrococcaceae</taxon>
        <taxon>Arthrobacter</taxon>
    </lineage>
</organism>
<dbReference type="Proteomes" id="UP001500784">
    <property type="component" value="Unassembled WGS sequence"/>
</dbReference>
<keyword evidence="2" id="KW-1185">Reference proteome</keyword>
<name>A0ABN2P5C6_9MICC</name>
<comment type="caution">
    <text evidence="1">The sequence shown here is derived from an EMBL/GenBank/DDBJ whole genome shotgun (WGS) entry which is preliminary data.</text>
</comment>
<reference evidence="1 2" key="1">
    <citation type="journal article" date="2019" name="Int. J. Syst. Evol. Microbiol.">
        <title>The Global Catalogue of Microorganisms (GCM) 10K type strain sequencing project: providing services to taxonomists for standard genome sequencing and annotation.</title>
        <authorList>
            <consortium name="The Broad Institute Genomics Platform"/>
            <consortium name="The Broad Institute Genome Sequencing Center for Infectious Disease"/>
            <person name="Wu L."/>
            <person name="Ma J."/>
        </authorList>
    </citation>
    <scope>NUCLEOTIDE SEQUENCE [LARGE SCALE GENOMIC DNA]</scope>
    <source>
        <strain evidence="1 2">JCM 13316</strain>
    </source>
</reference>
<protein>
    <submittedName>
        <fullName evidence="1">Uncharacterized protein</fullName>
    </submittedName>
</protein>
<sequence length="226" mass="24656">MLSLREIYEAYVANEFARISISSVLGAMFLEADMVDVWKHPLGFNHAELTPLVNAPAGERFRLHFWLDDRGVVDDLGDLHEHTWDLTSLVLSGCVIDSNLAASPTAEGEYLGSRITYGEKNTAQEVGRFDLQVTNVRTIQMGSAYQIPSRTIHLNEIGAVPTVTLVRSVEDGRGDGPLVLTKYAKGQGLATEMRAKLPTAEALDRLTKALSESEAESNIAPSQLGS</sequence>
<evidence type="ECO:0000313" key="2">
    <source>
        <dbReference type="Proteomes" id="UP001500784"/>
    </source>
</evidence>